<evidence type="ECO:0000313" key="6">
    <source>
        <dbReference type="Proteomes" id="UP000515203"/>
    </source>
</evidence>
<dbReference type="GO" id="GO:0071479">
    <property type="term" value="P:cellular response to ionizing radiation"/>
    <property type="evidence" value="ECO:0007669"/>
    <property type="project" value="TreeGrafter"/>
</dbReference>
<dbReference type="OrthoDB" id="60092at2759"/>
<dbReference type="Proteomes" id="UP000515203">
    <property type="component" value="Unplaced"/>
</dbReference>
<accession>A0A6P3FED3</accession>
<evidence type="ECO:0000256" key="5">
    <source>
        <dbReference type="SAM" id="MobiDB-lite"/>
    </source>
</evidence>
<evidence type="ECO:0000256" key="3">
    <source>
        <dbReference type="ARBA" id="ARBA00066208"/>
    </source>
</evidence>
<dbReference type="CDD" id="cd00577">
    <property type="entry name" value="PCNA"/>
    <property type="match status" value="1"/>
</dbReference>
<evidence type="ECO:0000313" key="7">
    <source>
        <dbReference type="RefSeq" id="XP_004635969.1"/>
    </source>
</evidence>
<gene>
    <name evidence="7" type="primary">Rad9b</name>
</gene>
<dbReference type="AlphaFoldDB" id="A0A6P3FED3"/>
<name>A0A6P3FED3_OCTDE</name>
<dbReference type="CTD" id="144715"/>
<dbReference type="GO" id="GO:0000076">
    <property type="term" value="P:DNA replication checkpoint signaling"/>
    <property type="evidence" value="ECO:0007669"/>
    <property type="project" value="TreeGrafter"/>
</dbReference>
<dbReference type="Gene3D" id="3.70.10.10">
    <property type="match status" value="1"/>
</dbReference>
<dbReference type="InterPro" id="IPR007268">
    <property type="entry name" value="Rad9/Ddc1"/>
</dbReference>
<comment type="similarity">
    <text evidence="1 4">Belongs to the rad9 family.</text>
</comment>
<evidence type="ECO:0000256" key="1">
    <source>
        <dbReference type="ARBA" id="ARBA00008494"/>
    </source>
</evidence>
<evidence type="ECO:0000256" key="4">
    <source>
        <dbReference type="PIRNR" id="PIRNR009303"/>
    </source>
</evidence>
<organism evidence="6 7">
    <name type="scientific">Octodon degus</name>
    <name type="common">Degu</name>
    <name type="synonym">Sciurus degus</name>
    <dbReference type="NCBI Taxonomy" id="10160"/>
    <lineage>
        <taxon>Eukaryota</taxon>
        <taxon>Metazoa</taxon>
        <taxon>Chordata</taxon>
        <taxon>Craniata</taxon>
        <taxon>Vertebrata</taxon>
        <taxon>Euteleostomi</taxon>
        <taxon>Mammalia</taxon>
        <taxon>Eutheria</taxon>
        <taxon>Euarchontoglires</taxon>
        <taxon>Glires</taxon>
        <taxon>Rodentia</taxon>
        <taxon>Hystricomorpha</taxon>
        <taxon>Octodontidae</taxon>
        <taxon>Octodon</taxon>
    </lineage>
</organism>
<dbReference type="GO" id="GO:0031573">
    <property type="term" value="P:mitotic intra-S DNA damage checkpoint signaling"/>
    <property type="evidence" value="ECO:0007669"/>
    <property type="project" value="TreeGrafter"/>
</dbReference>
<feature type="region of interest" description="Disordered" evidence="5">
    <location>
        <begin position="384"/>
        <end position="406"/>
    </location>
</feature>
<comment type="subunit">
    <text evidence="3">Interacts with HUS1, HUS1B, RAD1, RAD9A and RAD17.</text>
</comment>
<dbReference type="PANTHER" id="PTHR15237">
    <property type="entry name" value="DNA REPAIR PROTEIN RAD9"/>
    <property type="match status" value="1"/>
</dbReference>
<dbReference type="InParanoid" id="A0A6P3FED3"/>
<keyword evidence="2" id="KW-0597">Phosphoprotein</keyword>
<evidence type="ECO:0000256" key="2">
    <source>
        <dbReference type="ARBA" id="ARBA00022553"/>
    </source>
</evidence>
<proteinExistence type="inferred from homology"/>
<dbReference type="InterPro" id="IPR046938">
    <property type="entry name" value="DNA_clamp_sf"/>
</dbReference>
<reference evidence="7" key="1">
    <citation type="submission" date="2025-08" db="UniProtKB">
        <authorList>
            <consortium name="RefSeq"/>
        </authorList>
    </citation>
    <scope>IDENTIFICATION</scope>
</reference>
<dbReference type="PANTHER" id="PTHR15237:SF2">
    <property type="entry name" value="CELL CYCLE CHECKPOINT CONTROL PROTEIN RAD9B"/>
    <property type="match status" value="1"/>
</dbReference>
<dbReference type="Pfam" id="PF04139">
    <property type="entry name" value="Rad9"/>
    <property type="match status" value="1"/>
</dbReference>
<keyword evidence="6" id="KW-1185">Reference proteome</keyword>
<sequence>MLKCGMSGNQVKVFGKAIQALSRVSEELWLDPEEKGLVLRAVNSSSSAYGYVLFSSVFFEHYQWSTSKKMNDSGRSFCLNCKLGMKSILPIFRGLNSFERNVEMCKIFTSSDTCKVVIRFFCRHGITKTYNVCFQESQPVKIDFKKNMCCNTLMIQPRLLAETMVLFPSNQEEVTLSVSPLNLCLKSSRGGSKDMTNSVYSEMFIGPDEFDFFQVGLDTEITFCSKELKGVLIFSEATHAPVSIHFNFPGKPVAVSIVDMLLEANFILSTLGDDPSGACSPQALCLFSAGKKSDGRQSDSQAGRRGAPQAPESISRKAVPKRLCPRDTPTKDLVVEDHGQLQPKKANLDDICKVCKSRVGDTDKEPNSFSLGKFSSIFFGAVSSEPQKHHPQPLENLAMASDSEED</sequence>
<dbReference type="PIRSF" id="PIRSF009303">
    <property type="entry name" value="Cell_cycle_RAD9"/>
    <property type="match status" value="1"/>
</dbReference>
<dbReference type="InterPro" id="IPR026584">
    <property type="entry name" value="Rad9"/>
</dbReference>
<dbReference type="RefSeq" id="XP_004635969.1">
    <property type="nucleotide sequence ID" value="XM_004635912.2"/>
</dbReference>
<dbReference type="FunCoup" id="A0A6P3FED3">
    <property type="interactions" value="1315"/>
</dbReference>
<dbReference type="GO" id="GO:0030896">
    <property type="term" value="C:checkpoint clamp complex"/>
    <property type="evidence" value="ECO:0007669"/>
    <property type="project" value="UniProtKB-UniRule"/>
</dbReference>
<feature type="region of interest" description="Disordered" evidence="5">
    <location>
        <begin position="293"/>
        <end position="330"/>
    </location>
</feature>
<dbReference type="FunFam" id="3.70.10.10:FF:000008">
    <property type="entry name" value="Cell cycle checkpoint control protein"/>
    <property type="match status" value="1"/>
</dbReference>
<dbReference type="GeneID" id="101576509"/>
<dbReference type="SUPFAM" id="SSF55979">
    <property type="entry name" value="DNA clamp"/>
    <property type="match status" value="1"/>
</dbReference>
<protein>
    <recommendedName>
        <fullName evidence="4">Cell cycle checkpoint control protein</fullName>
    </recommendedName>
</protein>
<dbReference type="GO" id="GO:0006281">
    <property type="term" value="P:DNA repair"/>
    <property type="evidence" value="ECO:0007669"/>
    <property type="project" value="UniProtKB-UniRule"/>
</dbReference>